<reference evidence="3 4" key="1">
    <citation type="submission" date="2023-12" db="EMBL/GenBank/DDBJ databases">
        <title>Baltic Sea Cyanobacteria.</title>
        <authorList>
            <person name="Delbaje E."/>
            <person name="Fewer D.P."/>
            <person name="Shishido T.K."/>
        </authorList>
    </citation>
    <scope>NUCLEOTIDE SEQUENCE [LARGE SCALE GENOMIC DNA]</scope>
    <source>
        <strain evidence="3 4">UHCC-0300</strain>
    </source>
</reference>
<keyword evidence="2" id="KW-0812">Transmembrane</keyword>
<evidence type="ECO:0000256" key="2">
    <source>
        <dbReference type="SAM" id="Phobius"/>
    </source>
</evidence>
<gene>
    <name evidence="3" type="ORF">VB620_20035</name>
</gene>
<proteinExistence type="predicted"/>
<dbReference type="RefSeq" id="WP_323197916.1">
    <property type="nucleotide sequence ID" value="NZ_JAYGHG010000050.1"/>
</dbReference>
<evidence type="ECO:0000256" key="1">
    <source>
        <dbReference type="SAM" id="MobiDB-lite"/>
    </source>
</evidence>
<name>A0ABU5UKK3_9CYAN</name>
<comment type="caution">
    <text evidence="3">The sequence shown here is derived from an EMBL/GenBank/DDBJ whole genome shotgun (WGS) entry which is preliminary data.</text>
</comment>
<protein>
    <submittedName>
        <fullName evidence="3">ABC transporter permease</fullName>
    </submittedName>
</protein>
<dbReference type="Proteomes" id="UP001302120">
    <property type="component" value="Unassembled WGS sequence"/>
</dbReference>
<feature type="transmembrane region" description="Helical" evidence="2">
    <location>
        <begin position="32"/>
        <end position="58"/>
    </location>
</feature>
<keyword evidence="4" id="KW-1185">Reference proteome</keyword>
<organism evidence="3 4">
    <name type="scientific">Nodularia harveyana UHCC-0300</name>
    <dbReference type="NCBI Taxonomy" id="2974287"/>
    <lineage>
        <taxon>Bacteria</taxon>
        <taxon>Bacillati</taxon>
        <taxon>Cyanobacteriota</taxon>
        <taxon>Cyanophyceae</taxon>
        <taxon>Nostocales</taxon>
        <taxon>Nodulariaceae</taxon>
        <taxon>Nodularia</taxon>
    </lineage>
</organism>
<keyword evidence="2" id="KW-0472">Membrane</keyword>
<sequence>MGNQVVIIVGTFILLITGLLFGYVLSQLVLGFLAFNLLTILGTFSLFLIFCTLCYVLFWQLKREQPQIVPQSRQQQARTQLTPPTPAPAIPTPTPTPPTPAPAPAIPDDQLKNQLITKLGGDVAAAERLIEQAKVNYPDMSESWYCERVIDDLERDQR</sequence>
<feature type="region of interest" description="Disordered" evidence="1">
    <location>
        <begin position="70"/>
        <end position="107"/>
    </location>
</feature>
<evidence type="ECO:0000313" key="3">
    <source>
        <dbReference type="EMBL" id="MEA5583620.1"/>
    </source>
</evidence>
<dbReference type="EMBL" id="JAYGHG010000050">
    <property type="protein sequence ID" value="MEA5583620.1"/>
    <property type="molecule type" value="Genomic_DNA"/>
</dbReference>
<accession>A0ABU5UKK3</accession>
<keyword evidence="2" id="KW-1133">Transmembrane helix</keyword>
<feature type="compositionally biased region" description="Pro residues" evidence="1">
    <location>
        <begin position="83"/>
        <end position="105"/>
    </location>
</feature>
<evidence type="ECO:0000313" key="4">
    <source>
        <dbReference type="Proteomes" id="UP001302120"/>
    </source>
</evidence>
<feature type="transmembrane region" description="Helical" evidence="2">
    <location>
        <begin position="5"/>
        <end position="26"/>
    </location>
</feature>